<feature type="compositionally biased region" description="Acidic residues" evidence="1">
    <location>
        <begin position="2118"/>
        <end position="2154"/>
    </location>
</feature>
<evidence type="ECO:0000256" key="1">
    <source>
        <dbReference type="SAM" id="MobiDB-lite"/>
    </source>
</evidence>
<dbReference type="GO" id="GO:0000463">
    <property type="term" value="P:maturation of LSU-rRNA from tricistronic rRNA transcript (SSU-rRNA, 5.8S rRNA, LSU-rRNA)"/>
    <property type="evidence" value="ECO:0007669"/>
    <property type="project" value="TreeGrafter"/>
</dbReference>
<name>A0A2P4YZI6_9CRYT</name>
<feature type="domain" description="URB1 N-terminal" evidence="2">
    <location>
        <begin position="102"/>
        <end position="348"/>
    </location>
</feature>
<dbReference type="GO" id="GO:0005730">
    <property type="term" value="C:nucleolus"/>
    <property type="evidence" value="ECO:0007669"/>
    <property type="project" value="TreeGrafter"/>
</dbReference>
<evidence type="ECO:0000259" key="2">
    <source>
        <dbReference type="Pfam" id="PF11707"/>
    </source>
</evidence>
<reference evidence="4 5" key="1">
    <citation type="submission" date="2014-04" db="EMBL/GenBank/DDBJ databases">
        <title>Comparative Genomics of Cryptosporidium Species.</title>
        <authorList>
            <person name="Silva J.C."/>
            <person name="Su Q."/>
            <person name="Chalmers R."/>
            <person name="Chibucos M.C."/>
            <person name="Elwin K."/>
            <person name="Godinez A."/>
            <person name="Guo F."/>
            <person name="Huynh K."/>
            <person name="Orvis J."/>
            <person name="Ott S."/>
            <person name="Sadzewicz L."/>
            <person name="Sengamalay N."/>
            <person name="Shetty A."/>
            <person name="Sun M."/>
            <person name="Tallon L."/>
            <person name="Xiao L."/>
            <person name="Zhang H."/>
            <person name="Fraser C.M."/>
            <person name="Zhu G."/>
            <person name="Kissinger J."/>
            <person name="Widmer G."/>
        </authorList>
    </citation>
    <scope>NUCLEOTIDE SEQUENCE [LARGE SCALE GENOMIC DNA]</scope>
    <source>
        <strain evidence="4 5">UKMEL1</strain>
    </source>
</reference>
<feature type="compositionally biased region" description="Basic and acidic residues" evidence="1">
    <location>
        <begin position="2206"/>
        <end position="2223"/>
    </location>
</feature>
<dbReference type="OrthoDB" id="72892at2759"/>
<sequence length="2622" mass="309065">MKTDFSGHSIINGLLSSKPENIFETIQILTHIDVNGIPSNILNYLRVSPLCIELLQAWSKYVIESISVKKSKSHIQNGESIERKIVCGALNCISEIFEYYIRMLRININQLDEFKDNIEKLGVLIISKYKMNIYRHLNSTSKILISSALRLLASVSSLSKVHKQEILHEFNFTLPSFLSISKFFEYKKRERSELEQISILQDDSQDIFTLLFEKRSEIGVRVQYLRFVFSFLDISFVESSKLHDSRVAEKDIVQFLKIRNISNSIFKNSIHYDTFNISKGLLFVFEDTILENEEISNAIKASFFNLTVINYIFNNLVEILSQVDLKNQLENRNAGLERYARIIEKLLRLHTNTKTKEKIRLIFLWFKSINKQVKYPIIQQLLVNIYCDLTFQEKMDYFESSTVQINYFGESKLEGILVSGFVSSLIKIISPVEKDELQRFIIQNIISKNSVPELGLELDLKYLVNWIIPPFIRKTFLGAIGPASASGPGMKLLTTAENLFVNISNLVIFIHLSRRLSFIIDLIISKSPESQLNDRIEYIINTIKQIIYHSFPETGHILNLLRYYFKQASPQESQQNVIDHFFLKRDHYNTSSRSSFLSESCIGNKEDEDDDDDIFINIITSKSPDGKEKKSKVVRQKPYHADQESSVFDHELLEKENISSNMAIFHFIKAQINSHHNNMQDNLVMCKFEILEIVLQALKSILKAFGNEFLLSMGHKFDHTKLILDPVYRETYFNHEFFTCLSTFQFQRFLDHYIYQIILYSLNIKGLKYDWNCNKLLLFKFLDNLISIIIQYHQIQEPVVDDSTSFIAKYFTSMWISIVSKLNHSRQNCVFYYLNSLSLDSKYVQLKLLLFVNKIVFNYHVLIKGFFGNYVKEGQIHQEFLDRNMDLIVLLLMINSSNNGTENQRYELLVNNINLKGLIGQLKSDLNFIEKSNQLKFCNINECIIDIVDRRIRFELLEDVQMNGGHHSADFEIQTSSIQILLSSIFNNWGYYDQVRVQFLSEKVTTKNEITFIKSVEYYYRLIYDSGFQLEFDISEIVSHFIGISLYSVDDENNFNMDEVYSSILQLNYYQMQAFNQLRSGRKGCEMKTKPIPMISYDDSLLMKIQQFLTHLVNLISKVELKQGGRESKLIMMSSFLDIYIRLGLGNEFLFDLLFLNDGYIIKEIVADYRENTQLSEYLMDTILENTSNFELVLITREFIRKEIDKKEGILGLSGRIFLSKLLQQSFKAYISSMKQEDQEEQGEREQTAGQSRGQEERQVIDRFFLLAFVELIRILVEGDIFQHYRVRLYSIKEETGIDEENGSCLNIPIEIFGFKRNSSSKRNDGLVIQVFVYIMVNFFPYVYLRADELDIFQVKKEDQLGNIGIESFSLGYRLILILDNLELNKFKARTIYRQELLNDDIDTMIITSTTRELIKLCNFYSKQIKEGKKSQNGGFWREDKAGSNIKLFRKLFKAFKVFPLIIGDYDESVMELCIQDGNELLKSQSEKEHNAFWEMLDLLVLKNRDHKKSVKLSDKKCCILVNSNLIFKFLIELYSRYNGSSNNDERNFEMIFEITYLGYLLYYESIEKDEDERKIISILIECYNVILLRFQALFERSTKSSLNYYYYYIILMPILMDKLSNPLYYCLNNCLIELRDESNFNERNKYLNFIINYNINESFYGLLKKVKEMEEYQDKFPIGFIESSKAFINNSRAILDDKNKREMDLLSIILLSSTLFLAKIKQMRSFKFTRNIYNELNHFVLLKLNRTSAFLSKIHDILFDYLKVANIPDLKNGNKERYIIMVLFIFVEYLLILKEDENLKDLQEHNQRMDLILSKEYIIDYLKITKIGEFDKDCLYYKLLDESRNFNLKHKDYDTSEKELKSLILVNHNMFLVNNKLKETLKIEQEEGGAGDKMDEISKRERIRLIKYWYHYYSVYLNNYYLDFENEEISEFNWLNPNLKKLRYTLNNFPYNAKLVKNFDTDFNLNASPCMYDLGFVIPIINSKFKLAYSVLRERGFQNSKKKNASLMSDGFEEFDDATEKEGREEDGGGGADIRTCSGFVENYSQLSESRFFNKVIDNNFIWLRNFCKNGSFQLLVNSLSCTDISIRYYSYQTLSLLHEIVSFHYNKYLQKLREQEQEDQDQEDQDQDQEDQDQDQEDQDQDQEDQEDQDQDQQERLKEMEAMNKKKRNKKQKKKHIRYIFKELPQVFMILNTLKNTVSGTLEADQRESNSGKNDHEKAAESKHEDCIRLSSFLTRFVSDSIEIVFEPENKLFKQVNYFMLSRSYLDRYDIPLLFNLLYSEDANDHNIYKSFIFNELEASIQVLKSLKSIKGLELNQEHDSINRRFIFPMLLNYIKTNNIYSQHNYFENTNHILKIILNMINNKESNIVYTYLENINQNLDSELELNSSQQEDQNVNTNSQNKVVKLINNSLTFTNPKVEFLLKDLVKNNTQDKFVNSDNNLPSSIILTIQMVNQFSLLDFIRNLIQQITTSNYNKLNNSCKNFKEILQLLIKILLVITNNMFNGNISYNNEKIFYKLKYYNNQHLNKTMLKFLGGYSNSYWLFQKLLTCIKLASNTKISKLYDKDPIINIYQIWFNSYIGLLYCNKYIFKDFEYRKLFNELISNYHQTLNNDLPYIATQ</sequence>
<gene>
    <name evidence="4" type="ORF">CmeUKMEL1_06395</name>
</gene>
<feature type="domain" description="URB1 C-terminal" evidence="3">
    <location>
        <begin position="2177"/>
        <end position="2364"/>
    </location>
</feature>
<dbReference type="VEuPathDB" id="CryptoDB:CmeUKMEL1_06395"/>
<feature type="region of interest" description="Disordered" evidence="1">
    <location>
        <begin position="2204"/>
        <end position="2223"/>
    </location>
</feature>
<dbReference type="InterPro" id="IPR032436">
    <property type="entry name" value="URB1_C"/>
</dbReference>
<proteinExistence type="predicted"/>
<comment type="caution">
    <text evidence="4">The sequence shown here is derived from an EMBL/GenBank/DDBJ whole genome shotgun (WGS) entry which is preliminary data.</text>
</comment>
<evidence type="ECO:0000313" key="5">
    <source>
        <dbReference type="Proteomes" id="UP000236928"/>
    </source>
</evidence>
<accession>A0A2P4YZI6</accession>
<dbReference type="InterPro" id="IPR039844">
    <property type="entry name" value="URB1"/>
</dbReference>
<dbReference type="PANTHER" id="PTHR13500:SF0">
    <property type="entry name" value="NUCLEOLAR PRE-RIBOSOMAL-ASSOCIATED PROTEIN 1"/>
    <property type="match status" value="1"/>
</dbReference>
<feature type="region of interest" description="Disordered" evidence="1">
    <location>
        <begin position="2116"/>
        <end position="2157"/>
    </location>
</feature>
<evidence type="ECO:0000313" key="4">
    <source>
        <dbReference type="EMBL" id="POM83238.1"/>
    </source>
</evidence>
<dbReference type="InterPro" id="IPR021714">
    <property type="entry name" value="URB1_N"/>
</dbReference>
<organism evidence="4 5">
    <name type="scientific">Cryptosporidium meleagridis</name>
    <dbReference type="NCBI Taxonomy" id="93969"/>
    <lineage>
        <taxon>Eukaryota</taxon>
        <taxon>Sar</taxon>
        <taxon>Alveolata</taxon>
        <taxon>Apicomplexa</taxon>
        <taxon>Conoidasida</taxon>
        <taxon>Coccidia</taxon>
        <taxon>Eucoccidiorida</taxon>
        <taxon>Eimeriorina</taxon>
        <taxon>Cryptosporidiidae</taxon>
        <taxon>Cryptosporidium</taxon>
    </lineage>
</organism>
<keyword evidence="5" id="KW-1185">Reference proteome</keyword>
<dbReference type="EMBL" id="JIBK01000011">
    <property type="protein sequence ID" value="POM83238.1"/>
    <property type="molecule type" value="Genomic_DNA"/>
</dbReference>
<evidence type="ECO:0000259" key="3">
    <source>
        <dbReference type="Pfam" id="PF16201"/>
    </source>
</evidence>
<dbReference type="PANTHER" id="PTHR13500">
    <property type="entry name" value="NUCLEOLAR PRERIBOSOMAL-ASSOCIATED PROTEIN 1"/>
    <property type="match status" value="1"/>
</dbReference>
<dbReference type="Pfam" id="PF11707">
    <property type="entry name" value="Npa1"/>
    <property type="match status" value="1"/>
</dbReference>
<dbReference type="GO" id="GO:0000466">
    <property type="term" value="P:maturation of 5.8S rRNA from tricistronic rRNA transcript (SSU-rRNA, 5.8S rRNA, LSU-rRNA)"/>
    <property type="evidence" value="ECO:0007669"/>
    <property type="project" value="TreeGrafter"/>
</dbReference>
<dbReference type="Proteomes" id="UP000236928">
    <property type="component" value="Unassembled WGS sequence"/>
</dbReference>
<dbReference type="Pfam" id="PF16201">
    <property type="entry name" value="NopRA1"/>
    <property type="match status" value="1"/>
</dbReference>
<protein>
    <submittedName>
        <fullName evidence="4">Uncharacterized protein</fullName>
    </submittedName>
</protein>